<reference evidence="1" key="1">
    <citation type="journal article" date="2015" name="Front. Microbiol.">
        <title>Combining genomic sequencing methods to explore viral diversity and reveal potential virus-host interactions.</title>
        <authorList>
            <person name="Chow C.E."/>
            <person name="Winget D.M."/>
            <person name="White R.A.III."/>
            <person name="Hallam S.J."/>
            <person name="Suttle C.A."/>
        </authorList>
    </citation>
    <scope>NUCLEOTIDE SEQUENCE</scope>
    <source>
        <strain evidence="1">Oxic3_4</strain>
    </source>
</reference>
<reference evidence="1" key="2">
    <citation type="submission" date="2015-03" db="EMBL/GenBank/DDBJ databases">
        <authorList>
            <person name="Chow C.-E.T."/>
            <person name="Winget D.M."/>
            <person name="White R.A.III."/>
            <person name="Hallam S.J."/>
            <person name="Suttle C.A."/>
        </authorList>
    </citation>
    <scope>NUCLEOTIDE SEQUENCE</scope>
    <source>
        <strain evidence="1">Oxic3_4</strain>
    </source>
</reference>
<accession>A0A0F7LCE5</accession>
<proteinExistence type="predicted"/>
<organism evidence="1">
    <name type="scientific">uncultured marine virus</name>
    <dbReference type="NCBI Taxonomy" id="186617"/>
    <lineage>
        <taxon>Viruses</taxon>
        <taxon>environmental samples</taxon>
    </lineage>
</organism>
<dbReference type="EMBL" id="KR029610">
    <property type="protein sequence ID" value="AKH48811.1"/>
    <property type="molecule type" value="Genomic_DNA"/>
</dbReference>
<protein>
    <submittedName>
        <fullName evidence="1">DNA polymerase</fullName>
    </submittedName>
</protein>
<name>A0A0F7LCE5_9VIRU</name>
<evidence type="ECO:0000313" key="1">
    <source>
        <dbReference type="EMBL" id="AKH48811.1"/>
    </source>
</evidence>
<sequence>MHKYLPLMNIEPCSLQEMAAFRLALTHQAWSFVVSVTTSQLSMAASSLKKLSKVTSTLH</sequence>